<proteinExistence type="inferred from homology"/>
<evidence type="ECO:0000313" key="6">
    <source>
        <dbReference type="EMBL" id="KAL1859520.1"/>
    </source>
</evidence>
<dbReference type="Pfam" id="PF02538">
    <property type="entry name" value="Hydantoinase_B"/>
    <property type="match status" value="1"/>
</dbReference>
<name>A0ABR3WDH8_9PEZI</name>
<dbReference type="Pfam" id="PF19278">
    <property type="entry name" value="Hydant_A_C"/>
    <property type="match status" value="1"/>
</dbReference>
<keyword evidence="7" id="KW-1185">Reference proteome</keyword>
<protein>
    <recommendedName>
        <fullName evidence="8">5-oxoprolinase (ATP-hydrolysing)</fullName>
    </recommendedName>
</protein>
<dbReference type="InterPro" id="IPR003692">
    <property type="entry name" value="Hydantoinase_B"/>
</dbReference>
<dbReference type="Pfam" id="PF05378">
    <property type="entry name" value="Hydant_A_N"/>
    <property type="match status" value="1"/>
</dbReference>
<evidence type="ECO:0000259" key="5">
    <source>
        <dbReference type="Pfam" id="PF19278"/>
    </source>
</evidence>
<feature type="domain" description="Hydantoinase A/oxoprolinase" evidence="2">
    <location>
        <begin position="243"/>
        <end position="542"/>
    </location>
</feature>
<evidence type="ECO:0000259" key="2">
    <source>
        <dbReference type="Pfam" id="PF01968"/>
    </source>
</evidence>
<organism evidence="6 7">
    <name type="scientific">Phialemonium thermophilum</name>
    <dbReference type="NCBI Taxonomy" id="223376"/>
    <lineage>
        <taxon>Eukaryota</taxon>
        <taxon>Fungi</taxon>
        <taxon>Dikarya</taxon>
        <taxon>Ascomycota</taxon>
        <taxon>Pezizomycotina</taxon>
        <taxon>Sordariomycetes</taxon>
        <taxon>Sordariomycetidae</taxon>
        <taxon>Cephalothecales</taxon>
        <taxon>Cephalothecaceae</taxon>
        <taxon>Phialemonium</taxon>
    </lineage>
</organism>
<evidence type="ECO:0000313" key="7">
    <source>
        <dbReference type="Proteomes" id="UP001586593"/>
    </source>
</evidence>
<evidence type="ECO:0008006" key="8">
    <source>
        <dbReference type="Google" id="ProtNLM"/>
    </source>
</evidence>
<gene>
    <name evidence="6" type="ORF">VTK73DRAFT_7577</name>
</gene>
<dbReference type="PANTHER" id="PTHR11365">
    <property type="entry name" value="5-OXOPROLINASE RELATED"/>
    <property type="match status" value="1"/>
</dbReference>
<accession>A0ABR3WDH8</accession>
<feature type="domain" description="Acetophenone carboxylase-like C-terminal" evidence="5">
    <location>
        <begin position="556"/>
        <end position="737"/>
    </location>
</feature>
<dbReference type="InterPro" id="IPR049517">
    <property type="entry name" value="ACX-like_C"/>
</dbReference>
<sequence>MRGTTVEGGIQIAIDRGGTFTDVHAIVPGRPNDIVLKLLSVDPQNYPDAPAEGIRRVLEIALGKPIPRGEPIDLSAVSSIRMGTTVATNALLERKGERSALLITKGFRDLLVIGNQARPDIFDLKVAKPGVLYEKVVEVDERVTLEGFTEDPEKKVVDASSDPDLVVGQSKEVVRVLRRPDLARVREMIGSLHNEGFRSISVCFMHSYTYPDHELAVAKIAEEMGMSVSVSSSLQPMIKAVPRGQSATADAYLTPLIRNYVDGFRKNFIGGLEDASTTRCDLMQSDGGLVDFRKFSGLRAILSGPAGGVVGYAQTSFDKEQGKPIIGFDMGGTSTDVSRYAGSYEHVFETTTAGIALQTPQLDINTVAAGGGSRLTWSNGLFRVGPESAGAHPGPACYRKGGPLTVTDANLFLGRLIPEYFPHIFGEHEDQPLDTNITRKLFEKLKDEINASLPPESSRLTAEEVALGFLRVANESMCRPIRTLTEARGHDAAHHDLAVFGGAGGQHACSIASALGIRRVILHRFSSILSAYGMALADVVADVQAPLACEFNEANLDQVKAVAGELRIKAEAELKSQGLDSSTAAVESELFLHMHYEGSDTLIMIPQPQSNTDDWDFATKFINRHRQEFGFTMPRAVYVGDVRIRAVGKSKAAASVTVPSQEMKKTSFSPAPSSAVQAVKKMYLDGTGWQDIPVYLLTSLQAGNQVRGPAMIIDDTQTIVVAPRTTATALKEHIVIESNDLAPPLLNGPTSGAGTGPILDPVQLSVFGHRFMGIAEQMGRTLQKTSVSTNIKERLDFSCALFSADGRLVANAPHVPVHLGSMQYAVLWQHEHWKGKLKEGDVLVSNHPICGGTHLPDITVITPFFKDGKIVFYVASRGHHADIGGISAGSLPPNSTELWQEGASIEAVKLVEGGVFNEDAMREHLLEKPAQYPGCSGARNLSDNLADLRAQTGANQKGINLIGQLVAEYGLETVLFYMRAIQENAELAVRRLLKDMAAKSGTHLEAVEHMDDGTPIRLKITINGDDGSAVFDFTGTGPEVYANVSMEGSTNAPTSVTYSAIIYVLRCLVKEDIPLNQGCLNPIEVIMPPRTILSPSAEAAVVGGNCVTSQRVTDVILRCFDVCAASQGCLNNLTFGKSSRLDANGKYTPGYGYYETIAGGAGAGPTWHGTDGVHVHMTNTRITDVEIFERRYPCLIREFSLRSGSGGNGLYKGGEGRVHHPYGLHGGEDGALGLNLFIKKLPTGEDRVINLGGKNSIQARVGDRIVIQTPGGGGWGVPESLETHTNGHINGINGNALNLSYKVGMGSIASMQAMQNSN</sequence>
<dbReference type="InterPro" id="IPR002821">
    <property type="entry name" value="Hydantoinase_A"/>
</dbReference>
<evidence type="ECO:0000259" key="4">
    <source>
        <dbReference type="Pfam" id="PF05378"/>
    </source>
</evidence>
<reference evidence="6 7" key="1">
    <citation type="journal article" date="2024" name="Commun. Biol.">
        <title>Comparative genomic analysis of thermophilic fungi reveals convergent evolutionary adaptations and gene losses.</title>
        <authorList>
            <person name="Steindorff A.S."/>
            <person name="Aguilar-Pontes M.V."/>
            <person name="Robinson A.J."/>
            <person name="Andreopoulos B."/>
            <person name="LaButti K."/>
            <person name="Kuo A."/>
            <person name="Mondo S."/>
            <person name="Riley R."/>
            <person name="Otillar R."/>
            <person name="Haridas S."/>
            <person name="Lipzen A."/>
            <person name="Grimwood J."/>
            <person name="Schmutz J."/>
            <person name="Clum A."/>
            <person name="Reid I.D."/>
            <person name="Moisan M.C."/>
            <person name="Butler G."/>
            <person name="Nguyen T.T.M."/>
            <person name="Dewar K."/>
            <person name="Conant G."/>
            <person name="Drula E."/>
            <person name="Henrissat B."/>
            <person name="Hansel C."/>
            <person name="Singer S."/>
            <person name="Hutchinson M.I."/>
            <person name="de Vries R.P."/>
            <person name="Natvig D.O."/>
            <person name="Powell A.J."/>
            <person name="Tsang A."/>
            <person name="Grigoriev I.V."/>
        </authorList>
    </citation>
    <scope>NUCLEOTIDE SEQUENCE [LARGE SCALE GENOMIC DNA]</scope>
    <source>
        <strain evidence="6 7">ATCC 24622</strain>
    </source>
</reference>
<dbReference type="Pfam" id="PF01968">
    <property type="entry name" value="Hydantoinase_A"/>
    <property type="match status" value="1"/>
</dbReference>
<feature type="domain" description="Hydantoinase/oxoprolinase N-terminal" evidence="4">
    <location>
        <begin position="12"/>
        <end position="225"/>
    </location>
</feature>
<evidence type="ECO:0000256" key="1">
    <source>
        <dbReference type="ARBA" id="ARBA00010403"/>
    </source>
</evidence>
<dbReference type="InterPro" id="IPR045079">
    <property type="entry name" value="Oxoprolinase-like"/>
</dbReference>
<dbReference type="PANTHER" id="PTHR11365:SF2">
    <property type="entry name" value="5-OXOPROLINASE"/>
    <property type="match status" value="1"/>
</dbReference>
<evidence type="ECO:0000259" key="3">
    <source>
        <dbReference type="Pfam" id="PF02538"/>
    </source>
</evidence>
<dbReference type="EMBL" id="JAZHXJ010000493">
    <property type="protein sequence ID" value="KAL1859520.1"/>
    <property type="molecule type" value="Genomic_DNA"/>
</dbReference>
<comment type="similarity">
    <text evidence="1">Belongs to the oxoprolinase family.</text>
</comment>
<dbReference type="Proteomes" id="UP001586593">
    <property type="component" value="Unassembled WGS sequence"/>
</dbReference>
<feature type="domain" description="Hydantoinase B/oxoprolinase" evidence="3">
    <location>
        <begin position="760"/>
        <end position="1278"/>
    </location>
</feature>
<dbReference type="InterPro" id="IPR008040">
    <property type="entry name" value="Hydant_A_N"/>
</dbReference>
<comment type="caution">
    <text evidence="6">The sequence shown here is derived from an EMBL/GenBank/DDBJ whole genome shotgun (WGS) entry which is preliminary data.</text>
</comment>